<sequence length="242" mass="27964">MYKLIFLMLLSVSFFVNAQQLYSSIDSMIGHFYLKSDNNEYPWRKKDSDANVSDYTLCHNDFFNPQRQQFIIVMCPNMWQENIVNTPPPTDVYIMQKTVGGYILLVSEKNVGADFLGVVDIGNAEKAIHFTYSERNPNQGYSQAHDNLSIISGHVLKKIAEWTSLRDNTEFVDSAVPDTRVSSEKIENTIIIDDHQKYLKYYPLTITSIGKVGEQKVNKKYLIDYSPKEERYLVPDELNKSY</sequence>
<gene>
    <name evidence="2" type="ORF">ACFFJ3_00030</name>
</gene>
<name>A0ABV6E7D4_9GAMM</name>
<dbReference type="Proteomes" id="UP001589792">
    <property type="component" value="Unassembled WGS sequence"/>
</dbReference>
<evidence type="ECO:0008006" key="4">
    <source>
        <dbReference type="Google" id="ProtNLM"/>
    </source>
</evidence>
<keyword evidence="1" id="KW-0732">Signal</keyword>
<evidence type="ECO:0000256" key="1">
    <source>
        <dbReference type="SAM" id="SignalP"/>
    </source>
</evidence>
<proteinExistence type="predicted"/>
<accession>A0ABV6E7D4</accession>
<dbReference type="RefSeq" id="WP_380671722.1">
    <property type="nucleotide sequence ID" value="NZ_CP173186.1"/>
</dbReference>
<evidence type="ECO:0000313" key="3">
    <source>
        <dbReference type="Proteomes" id="UP001589792"/>
    </source>
</evidence>
<protein>
    <recommendedName>
        <fullName evidence="4">DUF1571 domain-containing protein</fullName>
    </recommendedName>
</protein>
<keyword evidence="3" id="KW-1185">Reference proteome</keyword>
<organism evidence="2 3">
    <name type="scientific">Serratia aquatilis</name>
    <dbReference type="NCBI Taxonomy" id="1737515"/>
    <lineage>
        <taxon>Bacteria</taxon>
        <taxon>Pseudomonadati</taxon>
        <taxon>Pseudomonadota</taxon>
        <taxon>Gammaproteobacteria</taxon>
        <taxon>Enterobacterales</taxon>
        <taxon>Yersiniaceae</taxon>
        <taxon>Serratia</taxon>
    </lineage>
</organism>
<feature type="signal peptide" evidence="1">
    <location>
        <begin position="1"/>
        <end position="18"/>
    </location>
</feature>
<reference evidence="2 3" key="1">
    <citation type="submission" date="2024-09" db="EMBL/GenBank/DDBJ databases">
        <authorList>
            <person name="Sun Q."/>
            <person name="Mori K."/>
        </authorList>
    </citation>
    <scope>NUCLEOTIDE SEQUENCE [LARGE SCALE GENOMIC DNA]</scope>
    <source>
        <strain evidence="2 3">CCM 8626</strain>
    </source>
</reference>
<evidence type="ECO:0000313" key="2">
    <source>
        <dbReference type="EMBL" id="MFC0224912.1"/>
    </source>
</evidence>
<feature type="chain" id="PRO_5046476547" description="DUF1571 domain-containing protein" evidence="1">
    <location>
        <begin position="19"/>
        <end position="242"/>
    </location>
</feature>
<dbReference type="EMBL" id="JBHLXG010000001">
    <property type="protein sequence ID" value="MFC0224912.1"/>
    <property type="molecule type" value="Genomic_DNA"/>
</dbReference>
<comment type="caution">
    <text evidence="2">The sequence shown here is derived from an EMBL/GenBank/DDBJ whole genome shotgun (WGS) entry which is preliminary data.</text>
</comment>